<evidence type="ECO:0000313" key="1">
    <source>
        <dbReference type="EMBL" id="GFH26788.1"/>
    </source>
</evidence>
<protein>
    <submittedName>
        <fullName evidence="1">Uncharacterized protein</fullName>
    </submittedName>
</protein>
<comment type="caution">
    <text evidence="1">The sequence shown here is derived from an EMBL/GenBank/DDBJ whole genome shotgun (WGS) entry which is preliminary data.</text>
</comment>
<proteinExistence type="predicted"/>
<dbReference type="AlphaFoldDB" id="A0A6A0A426"/>
<dbReference type="Proteomes" id="UP000485058">
    <property type="component" value="Unassembled WGS sequence"/>
</dbReference>
<gene>
    <name evidence="1" type="ORF">HaLaN_24997</name>
</gene>
<sequence length="88" mass="9500">MARLGSVLCAQQCPPAARLRRITSPSHHTQARAFLAQEGWDGLARSLYPGLCADGVNVYPGACSLHLGQLKVQEALRPAAQRGQGRRH</sequence>
<name>A0A6A0A426_HAELA</name>
<reference evidence="1 2" key="1">
    <citation type="submission" date="2020-02" db="EMBL/GenBank/DDBJ databases">
        <title>Draft genome sequence of Haematococcus lacustris strain NIES-144.</title>
        <authorList>
            <person name="Morimoto D."/>
            <person name="Nakagawa S."/>
            <person name="Yoshida T."/>
            <person name="Sawayama S."/>
        </authorList>
    </citation>
    <scope>NUCLEOTIDE SEQUENCE [LARGE SCALE GENOMIC DNA]</scope>
    <source>
        <strain evidence="1 2">NIES-144</strain>
    </source>
</reference>
<evidence type="ECO:0000313" key="2">
    <source>
        <dbReference type="Proteomes" id="UP000485058"/>
    </source>
</evidence>
<organism evidence="1 2">
    <name type="scientific">Haematococcus lacustris</name>
    <name type="common">Green alga</name>
    <name type="synonym">Haematococcus pluvialis</name>
    <dbReference type="NCBI Taxonomy" id="44745"/>
    <lineage>
        <taxon>Eukaryota</taxon>
        <taxon>Viridiplantae</taxon>
        <taxon>Chlorophyta</taxon>
        <taxon>core chlorophytes</taxon>
        <taxon>Chlorophyceae</taxon>
        <taxon>CS clade</taxon>
        <taxon>Chlamydomonadales</taxon>
        <taxon>Haematococcaceae</taxon>
        <taxon>Haematococcus</taxon>
    </lineage>
</organism>
<accession>A0A6A0A426</accession>
<dbReference type="EMBL" id="BLLF01003241">
    <property type="protein sequence ID" value="GFH26788.1"/>
    <property type="molecule type" value="Genomic_DNA"/>
</dbReference>
<keyword evidence="2" id="KW-1185">Reference proteome</keyword>